<dbReference type="Gene3D" id="3.40.50.10190">
    <property type="entry name" value="BRCT domain"/>
    <property type="match status" value="2"/>
</dbReference>
<name>A0A3Q3KWB5_9TELE</name>
<feature type="compositionally biased region" description="Low complexity" evidence="14">
    <location>
        <begin position="1099"/>
        <end position="1112"/>
    </location>
</feature>
<dbReference type="Proteomes" id="UP000261640">
    <property type="component" value="Unplaced"/>
</dbReference>
<feature type="compositionally biased region" description="Acidic residues" evidence="14">
    <location>
        <begin position="12"/>
        <end position="21"/>
    </location>
</feature>
<dbReference type="CDD" id="cd18441">
    <property type="entry name" value="BRCT_MDC1_rpt2"/>
    <property type="match status" value="1"/>
</dbReference>
<feature type="compositionally biased region" description="Low complexity" evidence="14">
    <location>
        <begin position="955"/>
        <end position="975"/>
    </location>
</feature>
<evidence type="ECO:0000313" key="17">
    <source>
        <dbReference type="Ensembl" id="ENSMAMP00000005622.2"/>
    </source>
</evidence>
<dbReference type="InterPro" id="IPR036420">
    <property type="entry name" value="BRCT_dom_sf"/>
</dbReference>
<dbReference type="PROSITE" id="PS50006">
    <property type="entry name" value="FHA_DOMAIN"/>
    <property type="match status" value="1"/>
</dbReference>
<dbReference type="GO" id="GO:0005634">
    <property type="term" value="C:nucleus"/>
    <property type="evidence" value="ECO:0007669"/>
    <property type="project" value="UniProtKB-SubCell"/>
</dbReference>
<feature type="domain" description="BRCT" evidence="16">
    <location>
        <begin position="1147"/>
        <end position="1226"/>
    </location>
</feature>
<feature type="compositionally biased region" description="Low complexity" evidence="14">
    <location>
        <begin position="694"/>
        <end position="706"/>
    </location>
</feature>
<dbReference type="InterPro" id="IPR001357">
    <property type="entry name" value="BRCT_dom"/>
</dbReference>
<feature type="compositionally biased region" description="Polar residues" evidence="14">
    <location>
        <begin position="663"/>
        <end position="674"/>
    </location>
</feature>
<feature type="compositionally biased region" description="Polar residues" evidence="14">
    <location>
        <begin position="336"/>
        <end position="350"/>
    </location>
</feature>
<sequence length="1338" mass="149092">MDATQKISDSILESDEEENEGNENTKGKPLAKLCVLKNQHIPETELPLFLGDNVLGRDPNTCTLSLPAPSISRQHATICISVYRRKGCHGEVDIEALVWDRGTMNGTCKGHLKLTPNVRYALSDGDSLVLADIPCQYVSCAVNTATLPDASGEKASDTSTGSKECANSGINVRVSLMKTPVKPFWLWLAKQTPTPPQVSLVLDSDEETEGGGYRRRQYLFESCTKILLHVFCLPDPASPPINIIVASSCSDSEEQEDFVVAETQSFILQRRHNQSDPSEDHTMDPTQPLVLESSSDEKEQSSSSYLQCQAQALAIECTQMFASVGECVNPGDAQTSAKMDSNLKTAQSNEEPARHAVMSEKDGQVDLTLEATQAYILEPTGDSVDETDEDEGKHTTSETQPLDLPTSSTMVMAETQPLPAFEKDENLTLDKSVFSVVQVKSSSYHEIEEKEEHGEEAQPEQKLFSGALYIAETQPMQICDDEESDDEDSISGPRKANGNPLQLEEGQTHPFATSALSVVETQPMQIGLPETQPMATSGNEDSDSEDSVPGLRKRNAKQLRLKQEKTQMPTNSEGSPFETQPVDTVGDGESDEEDSLPVVRKKRKAKPLQLEEETQPLIGSQVSVAETQPMGACEEELNDEDDLIPGPPKRKAKPLQLNEEETQPLSNSEISTGDPQPVETKTGVQPKRGRGRRSVTGTSGISVRNQRGARGRSRRLGEEVDVANPRQQEVTEEREADKREREESEIERQQQKEEQVILERERIKREEKRLEKERTEKEKQERLQAQNAERIRSEQEKAEKERKQKEEKERSDQIKKEKEQLRERKNKEKERLAHENAERQEKERLKRMEKERMEKEEKERLEAEKRKLEERLEREQKEQEHQARLEKEAKEKAEKKRLEKEKKAEEKQIKEPEEKKPTVATRGRRASTRRVATNPEQDSTISTNDDVPARRTRSRSNSSNSVSSERSASSISTQESKGRGQGRGVRRTSKPPQAAISRSCNSRRTVALTTEQDSNDISPQRVLLRSNSSNSINSEISSCSVSSRGGGRKTQPEPDFIPPVDSQMHQASAPKPAARGQKSRNIGRPLNELSQEKEKADFQQARATRGRQQARANASEPAAPHEEDQLTQKKGHTSEESPQPKRSRGRGQTVLFTGVVDETGERVLAHLGGSMAEGVADMNCLVTDKVRRTVKFLCAVAKGVPIVTTQWLEKKCYTSGNFLSTNAFVVKDPEQENKFSFCLQESLRAASSHPLLQGYKIHVTKSVKPEPVQMKDIISCSGGTFLPKMPSSQKPQTIVVSCKEDWPLCGPAVSASLPVVTAEFILTGILQQKLDFQAHALV</sequence>
<dbReference type="Gene3D" id="2.60.200.20">
    <property type="match status" value="1"/>
</dbReference>
<dbReference type="GeneTree" id="ENSGT00940000161757"/>
<evidence type="ECO:0000256" key="13">
    <source>
        <dbReference type="ARBA" id="ARBA00023306"/>
    </source>
</evidence>
<dbReference type="SMART" id="SM00292">
    <property type="entry name" value="BRCT"/>
    <property type="match status" value="2"/>
</dbReference>
<dbReference type="InterPro" id="IPR008984">
    <property type="entry name" value="SMAD_FHA_dom_sf"/>
</dbReference>
<keyword evidence="9" id="KW-0832">Ubl conjugation</keyword>
<comment type="subcellular location">
    <subcellularLocation>
        <location evidence="2">Chromosome</location>
    </subcellularLocation>
    <subcellularLocation>
        <location evidence="1">Nucleus</location>
    </subcellularLocation>
</comment>
<evidence type="ECO:0000256" key="9">
    <source>
        <dbReference type="ARBA" id="ARBA00022843"/>
    </source>
</evidence>
<feature type="compositionally biased region" description="Polar residues" evidence="14">
    <location>
        <begin position="617"/>
        <end position="626"/>
    </location>
</feature>
<evidence type="ECO:0000256" key="2">
    <source>
        <dbReference type="ARBA" id="ARBA00004286"/>
    </source>
</evidence>
<feature type="compositionally biased region" description="Basic and acidic residues" evidence="14">
    <location>
        <begin position="1119"/>
        <end position="1139"/>
    </location>
</feature>
<feature type="compositionally biased region" description="Polar residues" evidence="14">
    <location>
        <begin position="566"/>
        <end position="582"/>
    </location>
</feature>
<reference evidence="17" key="2">
    <citation type="submission" date="2025-09" db="UniProtKB">
        <authorList>
            <consortium name="Ensembl"/>
        </authorList>
    </citation>
    <scope>IDENTIFICATION</scope>
</reference>
<evidence type="ECO:0000256" key="14">
    <source>
        <dbReference type="SAM" id="MobiDB-lite"/>
    </source>
</evidence>
<feature type="compositionally biased region" description="Acidic residues" evidence="14">
    <location>
        <begin position="633"/>
        <end position="643"/>
    </location>
</feature>
<evidence type="ECO:0000256" key="8">
    <source>
        <dbReference type="ARBA" id="ARBA00022763"/>
    </source>
</evidence>
<feature type="region of interest" description="Disordered" evidence="14">
    <location>
        <begin position="1"/>
        <end position="26"/>
    </location>
</feature>
<keyword evidence="4" id="KW-0158">Chromosome</keyword>
<organism evidence="17 18">
    <name type="scientific">Mastacembelus armatus</name>
    <name type="common">zig-zag eel</name>
    <dbReference type="NCBI Taxonomy" id="205130"/>
    <lineage>
        <taxon>Eukaryota</taxon>
        <taxon>Metazoa</taxon>
        <taxon>Chordata</taxon>
        <taxon>Craniata</taxon>
        <taxon>Vertebrata</taxon>
        <taxon>Euteleostomi</taxon>
        <taxon>Actinopterygii</taxon>
        <taxon>Neopterygii</taxon>
        <taxon>Teleostei</taxon>
        <taxon>Neoteleostei</taxon>
        <taxon>Acanthomorphata</taxon>
        <taxon>Anabantaria</taxon>
        <taxon>Synbranchiformes</taxon>
        <taxon>Mastacembelidae</taxon>
        <taxon>Mastacembelus</taxon>
    </lineage>
</organism>
<dbReference type="SUPFAM" id="SSF49879">
    <property type="entry name" value="SMAD/FHA domain"/>
    <property type="match status" value="1"/>
</dbReference>
<evidence type="ECO:0000256" key="10">
    <source>
        <dbReference type="ARBA" id="ARBA00022990"/>
    </source>
</evidence>
<evidence type="ECO:0000256" key="11">
    <source>
        <dbReference type="ARBA" id="ARBA00023204"/>
    </source>
</evidence>
<feature type="region of interest" description="Disordered" evidence="14">
    <location>
        <begin position="270"/>
        <end position="303"/>
    </location>
</feature>
<dbReference type="Pfam" id="PF16589">
    <property type="entry name" value="BRCT_2"/>
    <property type="match status" value="1"/>
</dbReference>
<feature type="compositionally biased region" description="Basic and acidic residues" evidence="14">
    <location>
        <begin position="789"/>
        <end position="917"/>
    </location>
</feature>
<evidence type="ECO:0000256" key="6">
    <source>
        <dbReference type="ARBA" id="ARBA00022553"/>
    </source>
</evidence>
<dbReference type="Ensembl" id="ENSMAMT00000005779.2">
    <property type="protein sequence ID" value="ENSMAMP00000005622.2"/>
    <property type="gene ID" value="ENSMAMG00000003802.2"/>
</dbReference>
<dbReference type="SUPFAM" id="SSF52113">
    <property type="entry name" value="BRCT domain"/>
    <property type="match status" value="2"/>
</dbReference>
<keyword evidence="18" id="KW-1185">Reference proteome</keyword>
<keyword evidence="10" id="KW-0007">Acetylation</keyword>
<evidence type="ECO:0000259" key="16">
    <source>
        <dbReference type="PROSITE" id="PS50172"/>
    </source>
</evidence>
<dbReference type="PANTHER" id="PTHR23196">
    <property type="entry name" value="PAX TRANSCRIPTION ACTIVATION DOMAIN INTERACTING PROTEIN"/>
    <property type="match status" value="1"/>
</dbReference>
<evidence type="ECO:0000256" key="1">
    <source>
        <dbReference type="ARBA" id="ARBA00004123"/>
    </source>
</evidence>
<dbReference type="CDD" id="cd17744">
    <property type="entry name" value="BRCT_MDC1_rpt1"/>
    <property type="match status" value="1"/>
</dbReference>
<dbReference type="InterPro" id="IPR000253">
    <property type="entry name" value="FHA_dom"/>
</dbReference>
<dbReference type="GO" id="GO:0005694">
    <property type="term" value="C:chromosome"/>
    <property type="evidence" value="ECO:0007669"/>
    <property type="project" value="UniProtKB-SubCell"/>
</dbReference>
<reference evidence="17" key="1">
    <citation type="submission" date="2025-08" db="UniProtKB">
        <authorList>
            <consortium name="Ensembl"/>
        </authorList>
    </citation>
    <scope>IDENTIFICATION</scope>
</reference>
<keyword evidence="8" id="KW-0227">DNA damage</keyword>
<protein>
    <recommendedName>
        <fullName evidence="3">Mediator of DNA damage checkpoint protein 1</fullName>
    </recommendedName>
</protein>
<dbReference type="CDD" id="cd22665">
    <property type="entry name" value="FHA_MDC1"/>
    <property type="match status" value="1"/>
</dbReference>
<feature type="compositionally biased region" description="Basic residues" evidence="14">
    <location>
        <begin position="551"/>
        <end position="560"/>
    </location>
</feature>
<dbReference type="Pfam" id="PF16770">
    <property type="entry name" value="RTT107_BRCT_5"/>
    <property type="match status" value="1"/>
</dbReference>
<keyword evidence="11" id="KW-0234">DNA repair</keyword>
<evidence type="ECO:0000313" key="18">
    <source>
        <dbReference type="Proteomes" id="UP000261640"/>
    </source>
</evidence>
<keyword evidence="6" id="KW-0597">Phosphoprotein</keyword>
<dbReference type="GO" id="GO:0006281">
    <property type="term" value="P:DNA repair"/>
    <property type="evidence" value="ECO:0007669"/>
    <property type="project" value="UniProtKB-KW"/>
</dbReference>
<feature type="region of interest" description="Disordered" evidence="14">
    <location>
        <begin position="473"/>
        <end position="1149"/>
    </location>
</feature>
<keyword evidence="13" id="KW-0131">Cell cycle</keyword>
<feature type="region of interest" description="Disordered" evidence="14">
    <location>
        <begin position="377"/>
        <end position="405"/>
    </location>
</feature>
<feature type="region of interest" description="Disordered" evidence="14">
    <location>
        <begin position="336"/>
        <end position="356"/>
    </location>
</feature>
<accession>A0A3Q3KWB5</accession>
<feature type="compositionally biased region" description="Polar residues" evidence="14">
    <location>
        <begin position="930"/>
        <end position="945"/>
    </location>
</feature>
<keyword evidence="5" id="KW-1017">Isopeptide bond</keyword>
<dbReference type="Pfam" id="PF00498">
    <property type="entry name" value="FHA"/>
    <property type="match status" value="1"/>
</dbReference>
<evidence type="ECO:0000256" key="7">
    <source>
        <dbReference type="ARBA" id="ARBA00022737"/>
    </source>
</evidence>
<evidence type="ECO:0000256" key="5">
    <source>
        <dbReference type="ARBA" id="ARBA00022499"/>
    </source>
</evidence>
<evidence type="ECO:0000259" key="15">
    <source>
        <dbReference type="PROSITE" id="PS50006"/>
    </source>
</evidence>
<keyword evidence="7" id="KW-0677">Repeat</keyword>
<dbReference type="PROSITE" id="PS50172">
    <property type="entry name" value="BRCT"/>
    <property type="match status" value="1"/>
</dbReference>
<feature type="compositionally biased region" description="Polar residues" evidence="14">
    <location>
        <begin position="996"/>
        <end position="1018"/>
    </location>
</feature>
<proteinExistence type="predicted"/>
<dbReference type="InterPro" id="IPR051579">
    <property type="entry name" value="DDR_Transcriptional_Reg"/>
</dbReference>
<feature type="domain" description="FHA" evidence="15">
    <location>
        <begin position="53"/>
        <end position="114"/>
    </location>
</feature>
<evidence type="ECO:0000256" key="4">
    <source>
        <dbReference type="ARBA" id="ARBA00022454"/>
    </source>
</evidence>
<dbReference type="PANTHER" id="PTHR23196:SF34">
    <property type="entry name" value="MEDIATOR OF DNA DAMAGE CHECKPOINT PROTEIN 1"/>
    <property type="match status" value="1"/>
</dbReference>
<feature type="compositionally biased region" description="Low complexity" evidence="14">
    <location>
        <begin position="1026"/>
        <end position="1043"/>
    </location>
</feature>
<evidence type="ECO:0000256" key="12">
    <source>
        <dbReference type="ARBA" id="ARBA00023242"/>
    </source>
</evidence>
<evidence type="ECO:0000256" key="3">
    <source>
        <dbReference type="ARBA" id="ARBA00015014"/>
    </source>
</evidence>
<feature type="compositionally biased region" description="Polar residues" evidence="14">
    <location>
        <begin position="510"/>
        <end position="524"/>
    </location>
</feature>
<keyword evidence="12" id="KW-0539">Nucleus</keyword>
<feature type="compositionally biased region" description="Acidic residues" evidence="14">
    <location>
        <begin position="586"/>
        <end position="595"/>
    </location>
</feature>
<feature type="compositionally biased region" description="Basic and acidic residues" evidence="14">
    <location>
        <begin position="729"/>
        <end position="782"/>
    </location>
</feature>
<feature type="compositionally biased region" description="Acidic residues" evidence="14">
    <location>
        <begin position="479"/>
        <end position="489"/>
    </location>
</feature>